<evidence type="ECO:0000256" key="1">
    <source>
        <dbReference type="SAM" id="MobiDB-lite"/>
    </source>
</evidence>
<dbReference type="AlphaFoldDB" id="A0AAD6ZJD0"/>
<proteinExistence type="predicted"/>
<sequence>MPTTQKTSPQLAKRVQKDLGDGSSWNNRNSFEALLALELYGPIIDISADTETTWVGRRSSDVVVRLGPEMAYITHENRRAWLICGEGFSQPPQHLNFFHPVGHPAPHDSFASAPAYGGKLCLSDGPHANNTRRAAGGLFLPQHIAASRPDWRPTASATSRFTPPAPWYQLPAELEPPSHYDLIAQVPVYYPPSNATCETDEYDDNTFSALADQYLDLSERCPLPSVESRSVSPYTDTSEVPDVNLRAAKRQRTDDWEFLRLPKAPAFVDEDSPTGDSGSREHEPPRLSPFRHSPLSLPAHELDPIFEVPGPLRTENKQRAAPQPRPPGTLKFTEARKDGRSKRQELACLFCRERKIACGRPPKKSGEQTCNQCVRRNRECVYPTESRRGQHSRLKSLARHAQMAHATQPVGMMYLLN</sequence>
<dbReference type="EMBL" id="JARIHO010000043">
    <property type="protein sequence ID" value="KAJ7325948.1"/>
    <property type="molecule type" value="Genomic_DNA"/>
</dbReference>
<dbReference type="PROSITE" id="PS50048">
    <property type="entry name" value="ZN2_CY6_FUNGAL_2"/>
    <property type="match status" value="1"/>
</dbReference>
<dbReference type="InterPro" id="IPR036864">
    <property type="entry name" value="Zn2-C6_fun-type_DNA-bd_sf"/>
</dbReference>
<dbReference type="GO" id="GO:0000981">
    <property type="term" value="F:DNA-binding transcription factor activity, RNA polymerase II-specific"/>
    <property type="evidence" value="ECO:0007669"/>
    <property type="project" value="InterPro"/>
</dbReference>
<dbReference type="SUPFAM" id="SSF57701">
    <property type="entry name" value="Zn2/Cys6 DNA-binding domain"/>
    <property type="match status" value="1"/>
</dbReference>
<dbReference type="Pfam" id="PF00172">
    <property type="entry name" value="Zn_clus"/>
    <property type="match status" value="1"/>
</dbReference>
<evidence type="ECO:0000313" key="4">
    <source>
        <dbReference type="Proteomes" id="UP001218218"/>
    </source>
</evidence>
<organism evidence="3 4">
    <name type="scientific">Mycena albidolilacea</name>
    <dbReference type="NCBI Taxonomy" id="1033008"/>
    <lineage>
        <taxon>Eukaryota</taxon>
        <taxon>Fungi</taxon>
        <taxon>Dikarya</taxon>
        <taxon>Basidiomycota</taxon>
        <taxon>Agaricomycotina</taxon>
        <taxon>Agaricomycetes</taxon>
        <taxon>Agaricomycetidae</taxon>
        <taxon>Agaricales</taxon>
        <taxon>Marasmiineae</taxon>
        <taxon>Mycenaceae</taxon>
        <taxon>Mycena</taxon>
    </lineage>
</organism>
<dbReference type="Gene3D" id="4.10.240.10">
    <property type="entry name" value="Zn(2)-C6 fungal-type DNA-binding domain"/>
    <property type="match status" value="1"/>
</dbReference>
<evidence type="ECO:0000313" key="3">
    <source>
        <dbReference type="EMBL" id="KAJ7325948.1"/>
    </source>
</evidence>
<dbReference type="Proteomes" id="UP001218218">
    <property type="component" value="Unassembled WGS sequence"/>
</dbReference>
<feature type="domain" description="Zn(2)-C6 fungal-type" evidence="2">
    <location>
        <begin position="347"/>
        <end position="382"/>
    </location>
</feature>
<dbReference type="GO" id="GO:0008270">
    <property type="term" value="F:zinc ion binding"/>
    <property type="evidence" value="ECO:0007669"/>
    <property type="project" value="InterPro"/>
</dbReference>
<dbReference type="CDD" id="cd00067">
    <property type="entry name" value="GAL4"/>
    <property type="match status" value="1"/>
</dbReference>
<gene>
    <name evidence="3" type="ORF">DFH08DRAFT_968585</name>
</gene>
<feature type="region of interest" description="Disordered" evidence="1">
    <location>
        <begin position="315"/>
        <end position="338"/>
    </location>
</feature>
<feature type="region of interest" description="Disordered" evidence="1">
    <location>
        <begin position="267"/>
        <end position="295"/>
    </location>
</feature>
<accession>A0AAD6ZJD0</accession>
<dbReference type="PROSITE" id="PS00463">
    <property type="entry name" value="ZN2_CY6_FUNGAL_1"/>
    <property type="match status" value="1"/>
</dbReference>
<comment type="caution">
    <text evidence="3">The sequence shown here is derived from an EMBL/GenBank/DDBJ whole genome shotgun (WGS) entry which is preliminary data.</text>
</comment>
<protein>
    <recommendedName>
        <fullName evidence="2">Zn(2)-C6 fungal-type domain-containing protein</fullName>
    </recommendedName>
</protein>
<dbReference type="InterPro" id="IPR001138">
    <property type="entry name" value="Zn2Cys6_DnaBD"/>
</dbReference>
<keyword evidence="4" id="KW-1185">Reference proteome</keyword>
<evidence type="ECO:0000259" key="2">
    <source>
        <dbReference type="PROSITE" id="PS50048"/>
    </source>
</evidence>
<name>A0AAD6ZJD0_9AGAR</name>
<dbReference type="SMART" id="SM00066">
    <property type="entry name" value="GAL4"/>
    <property type="match status" value="1"/>
</dbReference>
<reference evidence="3" key="1">
    <citation type="submission" date="2023-03" db="EMBL/GenBank/DDBJ databases">
        <title>Massive genome expansion in bonnet fungi (Mycena s.s.) driven by repeated elements and novel gene families across ecological guilds.</title>
        <authorList>
            <consortium name="Lawrence Berkeley National Laboratory"/>
            <person name="Harder C.B."/>
            <person name="Miyauchi S."/>
            <person name="Viragh M."/>
            <person name="Kuo A."/>
            <person name="Thoen E."/>
            <person name="Andreopoulos B."/>
            <person name="Lu D."/>
            <person name="Skrede I."/>
            <person name="Drula E."/>
            <person name="Henrissat B."/>
            <person name="Morin E."/>
            <person name="Kohler A."/>
            <person name="Barry K."/>
            <person name="LaButti K."/>
            <person name="Morin E."/>
            <person name="Salamov A."/>
            <person name="Lipzen A."/>
            <person name="Mereny Z."/>
            <person name="Hegedus B."/>
            <person name="Baldrian P."/>
            <person name="Stursova M."/>
            <person name="Weitz H."/>
            <person name="Taylor A."/>
            <person name="Grigoriev I.V."/>
            <person name="Nagy L.G."/>
            <person name="Martin F."/>
            <person name="Kauserud H."/>
        </authorList>
    </citation>
    <scope>NUCLEOTIDE SEQUENCE</scope>
    <source>
        <strain evidence="3">CBHHK002</strain>
    </source>
</reference>